<evidence type="ECO:0000313" key="1">
    <source>
        <dbReference type="EMBL" id="KAK9739414.1"/>
    </source>
</evidence>
<protein>
    <submittedName>
        <fullName evidence="1">Uncharacterized protein</fullName>
    </submittedName>
</protein>
<sequence>MVGRECATALQSGPGRCKQPLGVNNSPSMFLCSKRMLHLGASDKDGLRPIWDAAATVAALVVSPDPSLNLYAVAFTADQTLASIHTRNGVTELILCNYFLRDSPKFVSALALIQDQKLNGSRHLPDRRRERLSSR</sequence>
<organism evidence="1 2">
    <name type="scientific">Popillia japonica</name>
    <name type="common">Japanese beetle</name>
    <dbReference type="NCBI Taxonomy" id="7064"/>
    <lineage>
        <taxon>Eukaryota</taxon>
        <taxon>Metazoa</taxon>
        <taxon>Ecdysozoa</taxon>
        <taxon>Arthropoda</taxon>
        <taxon>Hexapoda</taxon>
        <taxon>Insecta</taxon>
        <taxon>Pterygota</taxon>
        <taxon>Neoptera</taxon>
        <taxon>Endopterygota</taxon>
        <taxon>Coleoptera</taxon>
        <taxon>Polyphaga</taxon>
        <taxon>Scarabaeiformia</taxon>
        <taxon>Scarabaeidae</taxon>
        <taxon>Rutelinae</taxon>
        <taxon>Popillia</taxon>
    </lineage>
</organism>
<gene>
    <name evidence="1" type="ORF">QE152_g9031</name>
</gene>
<dbReference type="EMBL" id="JASPKY010000075">
    <property type="protein sequence ID" value="KAK9739414.1"/>
    <property type="molecule type" value="Genomic_DNA"/>
</dbReference>
<name>A0AAW1LW94_POPJA</name>
<reference evidence="1 2" key="1">
    <citation type="journal article" date="2024" name="BMC Genomics">
        <title>De novo assembly and annotation of Popillia japonica's genome with initial clues to its potential as an invasive pest.</title>
        <authorList>
            <person name="Cucini C."/>
            <person name="Boschi S."/>
            <person name="Funari R."/>
            <person name="Cardaioli E."/>
            <person name="Iannotti N."/>
            <person name="Marturano G."/>
            <person name="Paoli F."/>
            <person name="Bruttini M."/>
            <person name="Carapelli A."/>
            <person name="Frati F."/>
            <person name="Nardi F."/>
        </authorList>
    </citation>
    <scope>NUCLEOTIDE SEQUENCE [LARGE SCALE GENOMIC DNA]</scope>
    <source>
        <strain evidence="1">DMR45628</strain>
    </source>
</reference>
<dbReference type="Proteomes" id="UP001458880">
    <property type="component" value="Unassembled WGS sequence"/>
</dbReference>
<proteinExistence type="predicted"/>
<accession>A0AAW1LW94</accession>
<dbReference type="AlphaFoldDB" id="A0AAW1LW94"/>
<keyword evidence="2" id="KW-1185">Reference proteome</keyword>
<comment type="caution">
    <text evidence="1">The sequence shown here is derived from an EMBL/GenBank/DDBJ whole genome shotgun (WGS) entry which is preliminary data.</text>
</comment>
<evidence type="ECO:0000313" key="2">
    <source>
        <dbReference type="Proteomes" id="UP001458880"/>
    </source>
</evidence>